<dbReference type="Proteomes" id="UP000345527">
    <property type="component" value="Unassembled WGS sequence"/>
</dbReference>
<evidence type="ECO:0000256" key="1">
    <source>
        <dbReference type="SAM" id="MobiDB-lite"/>
    </source>
</evidence>
<evidence type="ECO:0000313" key="3">
    <source>
        <dbReference type="EMBL" id="KAA8819277.1"/>
    </source>
</evidence>
<dbReference type="PANTHER" id="PTHR42759">
    <property type="entry name" value="MOXR FAMILY PROTEIN"/>
    <property type="match status" value="1"/>
</dbReference>
<dbReference type="Pfam" id="PF07726">
    <property type="entry name" value="AAA_3"/>
    <property type="match status" value="1"/>
</dbReference>
<dbReference type="GO" id="GO:0005524">
    <property type="term" value="F:ATP binding"/>
    <property type="evidence" value="ECO:0007669"/>
    <property type="project" value="InterPro"/>
</dbReference>
<protein>
    <submittedName>
        <fullName evidence="4">MoxR family ATPase</fullName>
    </submittedName>
</protein>
<dbReference type="SUPFAM" id="SSF52540">
    <property type="entry name" value="P-loop containing nucleoside triphosphate hydrolases"/>
    <property type="match status" value="1"/>
</dbReference>
<dbReference type="InterPro" id="IPR041628">
    <property type="entry name" value="ChlI/MoxR_AAA_lid"/>
</dbReference>
<feature type="region of interest" description="Disordered" evidence="1">
    <location>
        <begin position="381"/>
        <end position="402"/>
    </location>
</feature>
<dbReference type="GO" id="GO:0016887">
    <property type="term" value="F:ATP hydrolysis activity"/>
    <property type="evidence" value="ECO:0007669"/>
    <property type="project" value="InterPro"/>
</dbReference>
<feature type="compositionally biased region" description="Basic and acidic residues" evidence="1">
    <location>
        <begin position="65"/>
        <end position="74"/>
    </location>
</feature>
<feature type="region of interest" description="Disordered" evidence="1">
    <location>
        <begin position="24"/>
        <end position="112"/>
    </location>
</feature>
<keyword evidence="6" id="KW-1185">Reference proteome</keyword>
<feature type="domain" description="AAA+ ATPase" evidence="2">
    <location>
        <begin position="222"/>
        <end position="381"/>
    </location>
</feature>
<dbReference type="InterPro" id="IPR011703">
    <property type="entry name" value="ATPase_AAA-3"/>
</dbReference>
<dbReference type="InterPro" id="IPR003593">
    <property type="entry name" value="AAA+_ATPase"/>
</dbReference>
<dbReference type="Proteomes" id="UP000374630">
    <property type="component" value="Unassembled WGS sequence"/>
</dbReference>
<dbReference type="Pfam" id="PF17863">
    <property type="entry name" value="AAA_lid_2"/>
    <property type="match status" value="1"/>
</dbReference>
<feature type="compositionally biased region" description="Polar residues" evidence="1">
    <location>
        <begin position="390"/>
        <end position="402"/>
    </location>
</feature>
<evidence type="ECO:0000313" key="5">
    <source>
        <dbReference type="Proteomes" id="UP000345527"/>
    </source>
</evidence>
<accession>A0A5J5E250</accession>
<dbReference type="SMART" id="SM00382">
    <property type="entry name" value="AAA"/>
    <property type="match status" value="1"/>
</dbReference>
<dbReference type="InterPro" id="IPR050764">
    <property type="entry name" value="CbbQ/NirQ/NorQ/GpvN"/>
</dbReference>
<dbReference type="OrthoDB" id="9808397at2"/>
<gene>
    <name evidence="4" type="ORF">EM848_06665</name>
    <name evidence="3" type="ORF">EMO90_08535</name>
</gene>
<sequence>MNALSSNRSGTGAFVMEPLVVPGHGAPSGHGVPSEYGVPGGYAADDARPGEFPSGGHPTGIPDADATRMPDETRITAPRAIPRHSRPSARRGAKSFDLNPSGPIGVPSPRPVPMDDATRVGAQAGMRVGAQTAAQTGVQQDGMPACRGRHASESQTGASPAQPAQPAQPMSSLPITQSPPRALTDADLYLFQHHVDLLVSGIGRTIVGKEEPIRRSLIALIAGGHLLLEDVPGTGKTQLARAIARSLSVPFKRIQFTPDLLPGDVTGVTVYDRHTGGFSFREGPVFASVVLADEINRASAKTQSALLEVMEEGGVTVDGVTHAVPSPFLVIATQNPADQLGTYRLPEAQLDRFLLVTSLGHPGHEASIDILRRQAAERAGSGALPENRDLSQSGDYDHSSASTLTGDDVLRMRAVAAHVHCNDRVLDYIVRITEATRHHEALSAGSSIRGALALDRCARVLAAMEGRPYVTPSDVAQLAVPVLAHRIAVTSDASFDGVSAATVITRILDEVPAPTLEGQ</sequence>
<evidence type="ECO:0000313" key="4">
    <source>
        <dbReference type="EMBL" id="KAA8823185.1"/>
    </source>
</evidence>
<dbReference type="PANTHER" id="PTHR42759:SF5">
    <property type="entry name" value="METHANOL DEHYDROGENASE REGULATOR"/>
    <property type="match status" value="1"/>
</dbReference>
<proteinExistence type="predicted"/>
<dbReference type="Gene3D" id="1.10.8.80">
    <property type="entry name" value="Magnesium chelatase subunit I, C-Terminal domain"/>
    <property type="match status" value="1"/>
</dbReference>
<feature type="compositionally biased region" description="Low complexity" evidence="1">
    <location>
        <begin position="154"/>
        <end position="172"/>
    </location>
</feature>
<dbReference type="Gene3D" id="3.40.50.300">
    <property type="entry name" value="P-loop containing nucleotide triphosphate hydrolases"/>
    <property type="match status" value="1"/>
</dbReference>
<dbReference type="EMBL" id="RZNZ01000011">
    <property type="protein sequence ID" value="KAA8819277.1"/>
    <property type="molecule type" value="Genomic_DNA"/>
</dbReference>
<dbReference type="EMBL" id="RZOA01000011">
    <property type="protein sequence ID" value="KAA8823185.1"/>
    <property type="molecule type" value="Genomic_DNA"/>
</dbReference>
<reference evidence="5 6" key="1">
    <citation type="journal article" date="2019" name="Syst. Appl. Microbiol.">
        <title>Characterization of Bifidobacterium species in feaces of the Egyptian fruit bat: Description of B. vespertilionis sp. nov. and B. rousetti sp. nov.</title>
        <authorList>
            <person name="Modesto M."/>
            <person name="Satti M."/>
            <person name="Watanabe K."/>
            <person name="Puglisi E."/>
            <person name="Morelli L."/>
            <person name="Huang C.-H."/>
            <person name="Liou J.-S."/>
            <person name="Miyashita M."/>
            <person name="Tamura T."/>
            <person name="Saito S."/>
            <person name="Mori K."/>
            <person name="Huang L."/>
            <person name="Sciavilla P."/>
            <person name="Sandri C."/>
            <person name="Spiezio C."/>
            <person name="Vitali F."/>
            <person name="Cavalieri D."/>
            <person name="Perpetuini G."/>
            <person name="Tofalo R."/>
            <person name="Bonetti A."/>
            <person name="Arita M."/>
            <person name="Mattarelli P."/>
        </authorList>
    </citation>
    <scope>NUCLEOTIDE SEQUENCE [LARGE SCALE GENOMIC DNA]</scope>
    <source>
        <strain evidence="3 6">RST16</strain>
        <strain evidence="4 5">RST8</strain>
    </source>
</reference>
<name>A0A5J5E250_9BIFI</name>
<comment type="caution">
    <text evidence="4">The sequence shown here is derived from an EMBL/GenBank/DDBJ whole genome shotgun (WGS) entry which is preliminary data.</text>
</comment>
<evidence type="ECO:0000313" key="6">
    <source>
        <dbReference type="Proteomes" id="UP000374630"/>
    </source>
</evidence>
<organism evidence="4 5">
    <name type="scientific">Bifidobacterium vespertilionis</name>
    <dbReference type="NCBI Taxonomy" id="2562524"/>
    <lineage>
        <taxon>Bacteria</taxon>
        <taxon>Bacillati</taxon>
        <taxon>Actinomycetota</taxon>
        <taxon>Actinomycetes</taxon>
        <taxon>Bifidobacteriales</taxon>
        <taxon>Bifidobacteriaceae</taxon>
        <taxon>Bifidobacterium</taxon>
    </lineage>
</organism>
<dbReference type="InterPro" id="IPR027417">
    <property type="entry name" value="P-loop_NTPase"/>
</dbReference>
<feature type="compositionally biased region" description="Basic residues" evidence="1">
    <location>
        <begin position="81"/>
        <end position="93"/>
    </location>
</feature>
<evidence type="ECO:0000259" key="2">
    <source>
        <dbReference type="SMART" id="SM00382"/>
    </source>
</evidence>
<feature type="region of interest" description="Disordered" evidence="1">
    <location>
        <begin position="132"/>
        <end position="179"/>
    </location>
</feature>
<dbReference type="AlphaFoldDB" id="A0A5J5E250"/>